<comment type="caution">
    <text evidence="1">The sequence shown here is derived from an EMBL/GenBank/DDBJ whole genome shotgun (WGS) entry which is preliminary data.</text>
</comment>
<evidence type="ECO:0000313" key="2">
    <source>
        <dbReference type="Proteomes" id="UP000605970"/>
    </source>
</evidence>
<evidence type="ECO:0000313" key="1">
    <source>
        <dbReference type="EMBL" id="KAF7624734.1"/>
    </source>
</evidence>
<protein>
    <submittedName>
        <fullName evidence="1">Uncharacterized protein</fullName>
    </submittedName>
</protein>
<name>A0A8S9Z804_9BILA</name>
<dbReference type="AlphaFoldDB" id="A0A8S9Z804"/>
<dbReference type="Proteomes" id="UP000605970">
    <property type="component" value="Unassembled WGS sequence"/>
</dbReference>
<accession>A0A8S9Z804</accession>
<sequence>MCEVFEFLKRACVNIKSEEKFEIRISEEGFHIESFLGKIDDFKFLDELNASTIVELSNKYSEFGEKVAGLNMLEYSKLHALFIGDVKIMDWFYRYSPIEELSKGRVCGYDPSPKDNLFIKSLMNNEEIDFFIDAFEYFTSVMNRLLNEYNEDLEYDQLRDYVYAALDERILNSETKLDKKLGIVIPKWIKIYEKIQEQIKESNRGGIIEEGTLKIMNILNIYYYLEWLIGYSLNVRNIIVNFNKNTLLKFKKRITGYIGKKFLLDLEIAQPNVLSLR</sequence>
<dbReference type="OrthoDB" id="5909402at2759"/>
<gene>
    <name evidence="1" type="ORF">Mgra_00009999</name>
</gene>
<proteinExistence type="predicted"/>
<keyword evidence="2" id="KW-1185">Reference proteome</keyword>
<reference evidence="1" key="1">
    <citation type="journal article" date="2020" name="Ecol. Evol.">
        <title>Genome structure and content of the rice root-knot nematode (Meloidogyne graminicola).</title>
        <authorList>
            <person name="Phan N.T."/>
            <person name="Danchin E.G.J."/>
            <person name="Klopp C."/>
            <person name="Perfus-Barbeoch L."/>
            <person name="Kozlowski D.K."/>
            <person name="Koutsovoulos G.D."/>
            <person name="Lopez-Roques C."/>
            <person name="Bouchez O."/>
            <person name="Zahm M."/>
            <person name="Besnard G."/>
            <person name="Bellafiore S."/>
        </authorList>
    </citation>
    <scope>NUCLEOTIDE SEQUENCE</scope>
    <source>
        <strain evidence="1">VN-18</strain>
    </source>
</reference>
<organism evidence="1 2">
    <name type="scientific">Meloidogyne graminicola</name>
    <dbReference type="NCBI Taxonomy" id="189291"/>
    <lineage>
        <taxon>Eukaryota</taxon>
        <taxon>Metazoa</taxon>
        <taxon>Ecdysozoa</taxon>
        <taxon>Nematoda</taxon>
        <taxon>Chromadorea</taxon>
        <taxon>Rhabditida</taxon>
        <taxon>Tylenchina</taxon>
        <taxon>Tylenchomorpha</taxon>
        <taxon>Tylenchoidea</taxon>
        <taxon>Meloidogynidae</taxon>
        <taxon>Meloidogyninae</taxon>
        <taxon>Meloidogyne</taxon>
    </lineage>
</organism>
<dbReference type="EMBL" id="JABEBT010000206">
    <property type="protein sequence ID" value="KAF7624734.1"/>
    <property type="molecule type" value="Genomic_DNA"/>
</dbReference>